<organism evidence="2 3">
    <name type="scientific">Botryobasidium botryosum (strain FD-172 SS1)</name>
    <dbReference type="NCBI Taxonomy" id="930990"/>
    <lineage>
        <taxon>Eukaryota</taxon>
        <taxon>Fungi</taxon>
        <taxon>Dikarya</taxon>
        <taxon>Basidiomycota</taxon>
        <taxon>Agaricomycotina</taxon>
        <taxon>Agaricomycetes</taxon>
        <taxon>Cantharellales</taxon>
        <taxon>Botryobasidiaceae</taxon>
        <taxon>Botryobasidium</taxon>
    </lineage>
</organism>
<feature type="region of interest" description="Disordered" evidence="1">
    <location>
        <begin position="97"/>
        <end position="124"/>
    </location>
</feature>
<evidence type="ECO:0000313" key="3">
    <source>
        <dbReference type="Proteomes" id="UP000027195"/>
    </source>
</evidence>
<keyword evidence="3" id="KW-1185">Reference proteome</keyword>
<dbReference type="InParanoid" id="A0A067MEC4"/>
<evidence type="ECO:0000313" key="2">
    <source>
        <dbReference type="EMBL" id="KDQ09921.1"/>
    </source>
</evidence>
<dbReference type="AlphaFoldDB" id="A0A067MEC4"/>
<gene>
    <name evidence="2" type="ORF">BOTBODRAFT_506948</name>
</gene>
<protein>
    <submittedName>
        <fullName evidence="2">Uncharacterized protein</fullName>
    </submittedName>
</protein>
<feature type="compositionally biased region" description="Basic and acidic residues" evidence="1">
    <location>
        <begin position="185"/>
        <end position="199"/>
    </location>
</feature>
<accession>A0A067MEC4</accession>
<dbReference type="HOGENOM" id="CLU_1124360_0_0_1"/>
<proteinExistence type="predicted"/>
<dbReference type="EMBL" id="KL198073">
    <property type="protein sequence ID" value="KDQ09921.1"/>
    <property type="molecule type" value="Genomic_DNA"/>
</dbReference>
<feature type="region of interest" description="Disordered" evidence="1">
    <location>
        <begin position="136"/>
        <end position="247"/>
    </location>
</feature>
<evidence type="ECO:0000256" key="1">
    <source>
        <dbReference type="SAM" id="MobiDB-lite"/>
    </source>
</evidence>
<reference evidence="3" key="1">
    <citation type="journal article" date="2014" name="Proc. Natl. Acad. Sci. U.S.A.">
        <title>Extensive sampling of basidiomycete genomes demonstrates inadequacy of the white-rot/brown-rot paradigm for wood decay fungi.</title>
        <authorList>
            <person name="Riley R."/>
            <person name="Salamov A.A."/>
            <person name="Brown D.W."/>
            <person name="Nagy L.G."/>
            <person name="Floudas D."/>
            <person name="Held B.W."/>
            <person name="Levasseur A."/>
            <person name="Lombard V."/>
            <person name="Morin E."/>
            <person name="Otillar R."/>
            <person name="Lindquist E.A."/>
            <person name="Sun H."/>
            <person name="LaButti K.M."/>
            <person name="Schmutz J."/>
            <person name="Jabbour D."/>
            <person name="Luo H."/>
            <person name="Baker S.E."/>
            <person name="Pisabarro A.G."/>
            <person name="Walton J.D."/>
            <person name="Blanchette R.A."/>
            <person name="Henrissat B."/>
            <person name="Martin F."/>
            <person name="Cullen D."/>
            <person name="Hibbett D.S."/>
            <person name="Grigoriev I.V."/>
        </authorList>
    </citation>
    <scope>NUCLEOTIDE SEQUENCE [LARGE SCALE GENOMIC DNA]</scope>
    <source>
        <strain evidence="3">FD-172 SS1</strain>
    </source>
</reference>
<dbReference type="Proteomes" id="UP000027195">
    <property type="component" value="Unassembled WGS sequence"/>
</dbReference>
<sequence length="247" mass="25553">MSCFLCGCCPCFFCRRGGTPSLDHLTAGESADVLSAPSLPADLETGASVLDPQTPDSGHLVFENDSVPRVEPENTNQENQVEAHDVVAPAIQVQDDHAEVDPTSDTHSGSPSADVQPEDSGSADVLSATALPAELEAGDSVPGPQSPDSGHLVLESDSVPRVEPENTNQEDQEAQSHDIGAAAIQDDRAEVDPTSDTRDGSPSMSVQPSDPGPASGSSVLPHATREVLATVETKSDPDTPRSVSSAL</sequence>
<feature type="compositionally biased region" description="Polar residues" evidence="1">
    <location>
        <begin position="103"/>
        <end position="113"/>
    </location>
</feature>
<name>A0A067MEC4_BOTB1</name>